<reference evidence="1 2" key="1">
    <citation type="submission" date="2019-03" db="EMBL/GenBank/DDBJ databases">
        <title>Subsurface microbial communities from deep shales in Ohio and West Virginia, USA.</title>
        <authorList>
            <person name="Wrighton K."/>
        </authorList>
    </citation>
    <scope>NUCLEOTIDE SEQUENCE [LARGE SCALE GENOMIC DNA]</scope>
    <source>
        <strain evidence="1 2">MSL 6dP</strain>
    </source>
</reference>
<gene>
    <name evidence="1" type="ORF">C7959_12420</name>
</gene>
<protein>
    <recommendedName>
        <fullName evidence="3">ThiS family protein</fullName>
    </recommendedName>
</protein>
<comment type="caution">
    <text evidence="1">The sequence shown here is derived from an EMBL/GenBank/DDBJ whole genome shotgun (WGS) entry which is preliminary data.</text>
</comment>
<proteinExistence type="predicted"/>
<evidence type="ECO:0000313" key="1">
    <source>
        <dbReference type="EMBL" id="TDX48909.1"/>
    </source>
</evidence>
<evidence type="ECO:0008006" key="3">
    <source>
        <dbReference type="Google" id="ProtNLM"/>
    </source>
</evidence>
<organism evidence="1 2">
    <name type="scientific">Orenia marismortui</name>
    <dbReference type="NCBI Taxonomy" id="46469"/>
    <lineage>
        <taxon>Bacteria</taxon>
        <taxon>Bacillati</taxon>
        <taxon>Bacillota</taxon>
        <taxon>Clostridia</taxon>
        <taxon>Halanaerobiales</taxon>
        <taxon>Halobacteroidaceae</taxon>
        <taxon>Orenia</taxon>
    </lineage>
</organism>
<dbReference type="AlphaFoldDB" id="A0A4V3GXP6"/>
<keyword evidence="2" id="KW-1185">Reference proteome</keyword>
<sequence length="75" mass="8749">MVIGVEIISSKRYDCFNMIIKDYISLLKLQEVLDVPSEYSILVNGFYEVDDYQIKPYDQIAFIINPVITEVKKIN</sequence>
<dbReference type="RefSeq" id="WP_134117791.1">
    <property type="nucleotide sequence ID" value="NZ_SOEG01000024.1"/>
</dbReference>
<dbReference type="EMBL" id="SOEG01000024">
    <property type="protein sequence ID" value="TDX48909.1"/>
    <property type="molecule type" value="Genomic_DNA"/>
</dbReference>
<dbReference type="STRING" id="926561.GCA_000379025_02070"/>
<evidence type="ECO:0000313" key="2">
    <source>
        <dbReference type="Proteomes" id="UP000295832"/>
    </source>
</evidence>
<accession>A0A4V3GXP6</accession>
<name>A0A4V3GXP6_9FIRM</name>
<dbReference type="Proteomes" id="UP000295832">
    <property type="component" value="Unassembled WGS sequence"/>
</dbReference>